<dbReference type="EMBL" id="CP022605">
    <property type="protein sequence ID" value="ASV88375.1"/>
    <property type="molecule type" value="Genomic_DNA"/>
</dbReference>
<sequence>MEITPHSPLTIVEKWRKECSASTEVFYDEFFSIYFEILAFIGC</sequence>
<dbReference type="KEGG" id="och:CES85_3276"/>
<protein>
    <submittedName>
        <fullName evidence="1">Uncharacterized protein</fullName>
    </submittedName>
</protein>
<organism evidence="1 2">
    <name type="scientific">Ochrobactrum quorumnocens</name>
    <dbReference type="NCBI Taxonomy" id="271865"/>
    <lineage>
        <taxon>Bacteria</taxon>
        <taxon>Pseudomonadati</taxon>
        <taxon>Pseudomonadota</taxon>
        <taxon>Alphaproteobacteria</taxon>
        <taxon>Hyphomicrobiales</taxon>
        <taxon>Brucellaceae</taxon>
        <taxon>Brucella/Ochrobactrum group</taxon>
        <taxon>Ochrobactrum</taxon>
    </lineage>
</organism>
<dbReference type="Proteomes" id="UP000215256">
    <property type="component" value="Plasmid unnamed1"/>
</dbReference>
<proteinExistence type="predicted"/>
<reference evidence="1 2" key="1">
    <citation type="submission" date="2017-07" db="EMBL/GenBank/DDBJ databases">
        <title>Phylogenetic study on the rhizospheric bacterium Ochrobactrum sp. A44.</title>
        <authorList>
            <person name="Krzyzanowska D.M."/>
            <person name="Ossowicki A."/>
            <person name="Rajewska M."/>
            <person name="Maciag T."/>
            <person name="Kaczynski Z."/>
            <person name="Czerwicka M."/>
            <person name="Jafra S."/>
        </authorList>
    </citation>
    <scope>NUCLEOTIDE SEQUENCE [LARGE SCALE GENOMIC DNA]</scope>
    <source>
        <strain evidence="1 2">A44</strain>
        <plasmid evidence="1 2">unnamed1</plasmid>
    </source>
</reference>
<dbReference type="AlphaFoldDB" id="A0A248UNS3"/>
<evidence type="ECO:0000313" key="1">
    <source>
        <dbReference type="EMBL" id="ASV88375.1"/>
    </source>
</evidence>
<evidence type="ECO:0000313" key="2">
    <source>
        <dbReference type="Proteomes" id="UP000215256"/>
    </source>
</evidence>
<geneLocation type="plasmid" evidence="1 2">
    <name>unnamed1</name>
</geneLocation>
<keyword evidence="1" id="KW-0614">Plasmid</keyword>
<gene>
    <name evidence="1" type="ORF">CES85_3276</name>
</gene>
<name>A0A248UNS3_9HYPH</name>
<accession>A0A248UNS3</accession>